<organism evidence="17 18">
    <name type="scientific">Chanos chanos</name>
    <name type="common">Milkfish</name>
    <name type="synonym">Mugil chanos</name>
    <dbReference type="NCBI Taxonomy" id="29144"/>
    <lineage>
        <taxon>Eukaryota</taxon>
        <taxon>Metazoa</taxon>
        <taxon>Chordata</taxon>
        <taxon>Craniata</taxon>
        <taxon>Vertebrata</taxon>
        <taxon>Euteleostomi</taxon>
        <taxon>Actinopterygii</taxon>
        <taxon>Neopterygii</taxon>
        <taxon>Teleostei</taxon>
        <taxon>Ostariophysi</taxon>
        <taxon>Gonorynchiformes</taxon>
        <taxon>Chanidae</taxon>
        <taxon>Chanos</taxon>
    </lineage>
</organism>
<keyword evidence="11" id="KW-1015">Disulfide bond</keyword>
<evidence type="ECO:0000256" key="15">
    <source>
        <dbReference type="ARBA" id="ARBA00050664"/>
    </source>
</evidence>
<dbReference type="InterPro" id="IPR038578">
    <property type="entry name" value="GT29-like_sf"/>
</dbReference>
<evidence type="ECO:0000256" key="6">
    <source>
        <dbReference type="ARBA" id="ARBA00022692"/>
    </source>
</evidence>
<comment type="catalytic activity">
    <reaction evidence="13">
        <text>a beta-D-galactosyl-(1-&gt;3)-N-acetyl-alpha-D-galactosaminyl derivative + CMP-N-acetyl-beta-neuraminate = a beta-D-galactosyl-(1-&gt;3)-[N-acetyl-alpha-neuraminyl-(2-&gt;6)]-N-acetyl-alpha-D-galactosaminyl derivative + CMP + H(+)</text>
        <dbReference type="Rhea" id="RHEA:11136"/>
        <dbReference type="ChEBI" id="CHEBI:15378"/>
        <dbReference type="ChEBI" id="CHEBI:57812"/>
        <dbReference type="ChEBI" id="CHEBI:60377"/>
        <dbReference type="ChEBI" id="CHEBI:133470"/>
        <dbReference type="ChEBI" id="CHEBI:140764"/>
        <dbReference type="EC" id="2.4.3.3"/>
    </reaction>
    <physiologicalReaction direction="left-to-right" evidence="13">
        <dbReference type="Rhea" id="RHEA:11137"/>
    </physiologicalReaction>
</comment>
<dbReference type="OrthoDB" id="10264956at2759"/>
<evidence type="ECO:0000256" key="2">
    <source>
        <dbReference type="ARBA" id="ARBA00004922"/>
    </source>
</evidence>
<evidence type="ECO:0000256" key="12">
    <source>
        <dbReference type="ARBA" id="ARBA00023180"/>
    </source>
</evidence>
<protein>
    <recommendedName>
        <fullName evidence="14">alpha-N-acetylgalactosaminide alpha-2,6-sialyltransferase</fullName>
        <ecNumber evidence="14">2.4.3.3</ecNumber>
    </recommendedName>
</protein>
<evidence type="ECO:0000256" key="1">
    <source>
        <dbReference type="ARBA" id="ARBA00004323"/>
    </source>
</evidence>
<evidence type="ECO:0000256" key="4">
    <source>
        <dbReference type="ARBA" id="ARBA00022676"/>
    </source>
</evidence>
<evidence type="ECO:0000256" key="3">
    <source>
        <dbReference type="ARBA" id="ARBA00006003"/>
    </source>
</evidence>
<evidence type="ECO:0000256" key="14">
    <source>
        <dbReference type="ARBA" id="ARBA00039109"/>
    </source>
</evidence>
<dbReference type="RefSeq" id="XP_030631022.1">
    <property type="nucleotide sequence ID" value="XM_030775162.1"/>
</dbReference>
<dbReference type="GO" id="GO:0009312">
    <property type="term" value="P:oligosaccharide biosynthetic process"/>
    <property type="evidence" value="ECO:0007669"/>
    <property type="project" value="TreeGrafter"/>
</dbReference>
<comment type="similarity">
    <text evidence="3">Belongs to the glycosyltransferase 29 family.</text>
</comment>
<evidence type="ECO:0000256" key="11">
    <source>
        <dbReference type="ARBA" id="ARBA00023157"/>
    </source>
</evidence>
<evidence type="ECO:0000256" key="8">
    <source>
        <dbReference type="ARBA" id="ARBA00022989"/>
    </source>
</evidence>
<evidence type="ECO:0000313" key="18">
    <source>
        <dbReference type="RefSeq" id="XP_030631022.1"/>
    </source>
</evidence>
<keyword evidence="10" id="KW-0472">Membrane</keyword>
<keyword evidence="7" id="KW-0735">Signal-anchor</keyword>
<gene>
    <name evidence="18" type="primary">LOC115812676</name>
</gene>
<evidence type="ECO:0000256" key="16">
    <source>
        <dbReference type="ARBA" id="ARBA00052285"/>
    </source>
</evidence>
<reference evidence="18" key="1">
    <citation type="submission" date="2025-08" db="UniProtKB">
        <authorList>
            <consortium name="RefSeq"/>
        </authorList>
    </citation>
    <scope>IDENTIFICATION</scope>
</reference>
<comment type="subcellular location">
    <subcellularLocation>
        <location evidence="1">Golgi apparatus membrane</location>
        <topology evidence="1">Single-pass type II membrane protein</topology>
    </subcellularLocation>
</comment>
<dbReference type="Pfam" id="PF00777">
    <property type="entry name" value="Glyco_transf_29"/>
    <property type="match status" value="1"/>
</dbReference>
<name>A0A6J2VGI6_CHACN</name>
<dbReference type="PANTHER" id="PTHR45941">
    <property type="entry name" value="ALPHA-N-ACETYLGALACTOSAMINIDE ALPHA-2,6-SIALYLTRANSFERASE 2-LIKE-RELATED"/>
    <property type="match status" value="1"/>
</dbReference>
<proteinExistence type="inferred from homology"/>
<dbReference type="AlphaFoldDB" id="A0A6J2VGI6"/>
<keyword evidence="12" id="KW-0325">Glycoprotein</keyword>
<evidence type="ECO:0000313" key="17">
    <source>
        <dbReference type="Proteomes" id="UP000504632"/>
    </source>
</evidence>
<accession>A0A6J2VGI6</accession>
<dbReference type="GO" id="GO:0001665">
    <property type="term" value="F:alpha-N-acetylgalactosaminide alpha-2,6-sialyltransferase activity"/>
    <property type="evidence" value="ECO:0007669"/>
    <property type="project" value="UniProtKB-EC"/>
</dbReference>
<evidence type="ECO:0000256" key="9">
    <source>
        <dbReference type="ARBA" id="ARBA00023034"/>
    </source>
</evidence>
<dbReference type="EC" id="2.4.3.3" evidence="14"/>
<evidence type="ECO:0000256" key="7">
    <source>
        <dbReference type="ARBA" id="ARBA00022968"/>
    </source>
</evidence>
<dbReference type="Proteomes" id="UP000504632">
    <property type="component" value="Chromosome 5"/>
</dbReference>
<evidence type="ECO:0000256" key="5">
    <source>
        <dbReference type="ARBA" id="ARBA00022679"/>
    </source>
</evidence>
<dbReference type="FunFam" id="3.90.1480.20:FF:000015">
    <property type="entry name" value="Lactosylceramide alpha-2,3-sialyltransferase"/>
    <property type="match status" value="1"/>
</dbReference>
<keyword evidence="8" id="KW-1133">Transmembrane helix</keyword>
<keyword evidence="6" id="KW-0812">Transmembrane</keyword>
<dbReference type="GeneID" id="115812676"/>
<keyword evidence="4" id="KW-0328">Glycosyltransferase</keyword>
<dbReference type="InterPro" id="IPR001675">
    <property type="entry name" value="Glyco_trans_29"/>
</dbReference>
<dbReference type="GO" id="GO:0000139">
    <property type="term" value="C:Golgi membrane"/>
    <property type="evidence" value="ECO:0007669"/>
    <property type="project" value="UniProtKB-SubCell"/>
</dbReference>
<dbReference type="PANTHER" id="PTHR45941:SF1">
    <property type="entry name" value="ALPHA-N-ACETYLGALACTOSAMINIDE ALPHA-2,6-SIALYLTRANSFERASE 1"/>
    <property type="match status" value="1"/>
</dbReference>
<comment type="catalytic activity">
    <reaction evidence="16">
        <text>a 3-O-[N-acetyl-alpha-D-galactosaminyl]-L-threonyl-[protein] + CMP-N-acetyl-beta-neuraminate = a 3-O-[N-acetyl-alpha-neuraminosyl-(2-&gt;6)-N-acetyl-alpha-D-galactosaminyl]-L-threonyl-[protein] + CMP + H(+)</text>
        <dbReference type="Rhea" id="RHEA:81643"/>
        <dbReference type="Rhea" id="RHEA-COMP:11689"/>
        <dbReference type="Rhea" id="RHEA-COMP:19720"/>
        <dbReference type="ChEBI" id="CHEBI:15378"/>
        <dbReference type="ChEBI" id="CHEBI:57812"/>
        <dbReference type="ChEBI" id="CHEBI:60377"/>
        <dbReference type="ChEBI" id="CHEBI:87075"/>
        <dbReference type="ChEBI" id="CHEBI:231970"/>
    </reaction>
    <physiologicalReaction direction="left-to-right" evidence="16">
        <dbReference type="Rhea" id="RHEA:81644"/>
    </physiologicalReaction>
</comment>
<comment type="catalytic activity">
    <reaction evidence="15">
        <text>a 3-O-[N-acetyl-alpha-neuraminyl-(2-&gt;3)-beta-D-galactosyl-(1-&gt;3)-N-acetyl-alpha-D-galactosaminyl]-L-threonyl-[protein] + CMP-N-acetyl-beta-neuraminate = a 3-O-{alpha-Neu5Ac-(2-&gt;3)-beta-D-Gal-(1-&gt;3)-[alpha-Neu5Ac-(2-&gt;6)]-alpha-D-GalNAc}-L-threonyl-[protein] + CMP + H(+)</text>
        <dbReference type="Rhea" id="RHEA:81659"/>
        <dbReference type="Rhea" id="RHEA-COMP:14417"/>
        <dbReference type="Rhea" id="RHEA-COMP:16763"/>
        <dbReference type="ChEBI" id="CHEBI:15378"/>
        <dbReference type="ChEBI" id="CHEBI:57812"/>
        <dbReference type="ChEBI" id="CHEBI:60377"/>
        <dbReference type="ChEBI" id="CHEBI:139598"/>
        <dbReference type="ChEBI" id="CHEBI:156398"/>
    </reaction>
    <physiologicalReaction direction="left-to-right" evidence="15">
        <dbReference type="Rhea" id="RHEA:81660"/>
    </physiologicalReaction>
</comment>
<evidence type="ECO:0000256" key="13">
    <source>
        <dbReference type="ARBA" id="ARBA00036348"/>
    </source>
</evidence>
<dbReference type="InParanoid" id="A0A6J2VGI6"/>
<sequence length="476" mass="54695">MQSGKVDLHLIVPMLLATAALLSLATVPTHSMLSWLPSALQTPLGLQANSLNNTSANSQSSLPNLNVISYWGQSQIRDISQYYFQALKQDYLIGDAMQRVPEDVTEVDGSAVEDLGGLEFPRRLWDSSGLVPEMDKRNFSSMPEWEFEDMYRRERAFTTTMCEQSVRKPEDPEYKNAHIPDILLFLQKGDVNVSEWNRLYHFNNPFGFMGYPNYTLVKEAVDVIPKLTSTQLLPVPRGARDGCIRCAVVGAGGILNGSRMGKEIDSHDYVFRVNAAITAGHEDDVGTRTSVYVHTAHSIISSLMLHKKRGFTEVPHDQGIKYVLIPEAPRDYNFLIYLMKNTKIPSGPYRGRAPRNYYGGHFDERSYYVLHPDFLRYVRNRFLKARSLTGRRWYMFRPTNGAFTLFLALHTCDIVRTYGFSTLDHNNYPNYYYDSQHTRMVFFANHDYRLEMRTWKKLHDRRIMWLYQGKAGDSGS</sequence>
<comment type="pathway">
    <text evidence="2">Protein modification; protein glycosylation.</text>
</comment>
<evidence type="ECO:0000256" key="10">
    <source>
        <dbReference type="ARBA" id="ARBA00023136"/>
    </source>
</evidence>
<keyword evidence="9" id="KW-0333">Golgi apparatus</keyword>
<dbReference type="Gene3D" id="3.90.1480.20">
    <property type="entry name" value="Glycosyl transferase family 29"/>
    <property type="match status" value="1"/>
</dbReference>
<keyword evidence="17" id="KW-1185">Reference proteome</keyword>
<dbReference type="FunCoup" id="A0A6J2VGI6">
    <property type="interactions" value="245"/>
</dbReference>
<keyword evidence="5" id="KW-0808">Transferase</keyword>